<evidence type="ECO:0000313" key="2">
    <source>
        <dbReference type="EMBL" id="MBP1934657.1"/>
    </source>
</evidence>
<organism evidence="2 3">
    <name type="scientific">Ammoniphilus resinae</name>
    <dbReference type="NCBI Taxonomy" id="861532"/>
    <lineage>
        <taxon>Bacteria</taxon>
        <taxon>Bacillati</taxon>
        <taxon>Bacillota</taxon>
        <taxon>Bacilli</taxon>
        <taxon>Bacillales</taxon>
        <taxon>Paenibacillaceae</taxon>
        <taxon>Aneurinibacillus group</taxon>
        <taxon>Ammoniphilus</taxon>
    </lineage>
</organism>
<gene>
    <name evidence="2" type="ORF">J2Z37_004677</name>
</gene>
<dbReference type="RefSeq" id="WP_209812640.1">
    <property type="nucleotide sequence ID" value="NZ_JAGGKT010000024.1"/>
</dbReference>
<dbReference type="EMBL" id="JAGGKT010000024">
    <property type="protein sequence ID" value="MBP1934657.1"/>
    <property type="molecule type" value="Genomic_DNA"/>
</dbReference>
<accession>A0ABS4GX99</accession>
<feature type="compositionally biased region" description="Polar residues" evidence="1">
    <location>
        <begin position="1"/>
        <end position="11"/>
    </location>
</feature>
<keyword evidence="3" id="KW-1185">Reference proteome</keyword>
<dbReference type="Proteomes" id="UP001519343">
    <property type="component" value="Unassembled WGS sequence"/>
</dbReference>
<protein>
    <submittedName>
        <fullName evidence="2">Spore coat protein CotF</fullName>
    </submittedName>
</protein>
<evidence type="ECO:0000256" key="1">
    <source>
        <dbReference type="SAM" id="MobiDB-lite"/>
    </source>
</evidence>
<reference evidence="2 3" key="1">
    <citation type="submission" date="2021-03" db="EMBL/GenBank/DDBJ databases">
        <title>Genomic Encyclopedia of Type Strains, Phase IV (KMG-IV): sequencing the most valuable type-strain genomes for metagenomic binning, comparative biology and taxonomic classification.</title>
        <authorList>
            <person name="Goeker M."/>
        </authorList>
    </citation>
    <scope>NUCLEOTIDE SEQUENCE [LARGE SCALE GENOMIC DNA]</scope>
    <source>
        <strain evidence="2 3">DSM 24738</strain>
    </source>
</reference>
<dbReference type="Pfam" id="PF07875">
    <property type="entry name" value="Coat_F"/>
    <property type="match status" value="1"/>
</dbReference>
<dbReference type="InterPro" id="IPR012851">
    <property type="entry name" value="Spore_coat_CotF-like"/>
</dbReference>
<comment type="caution">
    <text evidence="2">The sequence shown here is derived from an EMBL/GenBank/DDBJ whole genome shotgun (WGS) entry which is preliminary data.</text>
</comment>
<evidence type="ECO:0000313" key="3">
    <source>
        <dbReference type="Proteomes" id="UP001519343"/>
    </source>
</evidence>
<sequence length="115" mass="13609">MQQNQNPNTIKNPKPANEPQVKGPQMNDRDYLNDILATQKYMTDSFNTAVREASHQSLHQDLLTILMENHQAQRDLFNLMFQKGWYKLEAEQQQKLDQAYQQFSNYSTQFPYPLQ</sequence>
<proteinExistence type="predicted"/>
<feature type="region of interest" description="Disordered" evidence="1">
    <location>
        <begin position="1"/>
        <end position="29"/>
    </location>
</feature>
<name>A0ABS4GX99_9BACL</name>
<keyword evidence="2" id="KW-0167">Capsid protein</keyword>
<keyword evidence="2" id="KW-0946">Virion</keyword>